<evidence type="ECO:0000313" key="2">
    <source>
        <dbReference type="Proteomes" id="UP000629371"/>
    </source>
</evidence>
<proteinExistence type="predicted"/>
<evidence type="ECO:0000313" key="1">
    <source>
        <dbReference type="EMBL" id="MBL1093443.1"/>
    </source>
</evidence>
<reference evidence="1 2" key="1">
    <citation type="submission" date="2021-01" db="EMBL/GenBank/DDBJ databases">
        <title>WGS of actinomycetes isolated from Thailand.</title>
        <authorList>
            <person name="Thawai C."/>
        </authorList>
    </citation>
    <scope>NUCLEOTIDE SEQUENCE [LARGE SCALE GENOMIC DNA]</scope>
    <source>
        <strain evidence="1 2">CH9-7</strain>
    </source>
</reference>
<dbReference type="Proteomes" id="UP000629371">
    <property type="component" value="Unassembled WGS sequence"/>
</dbReference>
<keyword evidence="2" id="KW-1185">Reference proteome</keyword>
<comment type="caution">
    <text evidence="1">The sequence shown here is derived from an EMBL/GenBank/DDBJ whole genome shotgun (WGS) entry which is preliminary data.</text>
</comment>
<name>A0ABS1N066_9ACTN</name>
<gene>
    <name evidence="1" type="ORF">JK360_29645</name>
</gene>
<organism evidence="1 2">
    <name type="scientific">Streptomyces siderophoricus</name>
    <dbReference type="NCBI Taxonomy" id="2802281"/>
    <lineage>
        <taxon>Bacteria</taxon>
        <taxon>Bacillati</taxon>
        <taxon>Actinomycetota</taxon>
        <taxon>Actinomycetes</taxon>
        <taxon>Kitasatosporales</taxon>
        <taxon>Streptomycetaceae</taxon>
        <taxon>Streptomyces</taxon>
    </lineage>
</organism>
<sequence length="78" mass="8609">MKTNFFVEFVEGVADTPAWRSQDILIMDTEGALVLLNYGVSAVIHLLVEHGMATQIRTFAPATSIQTYEETKAVQPPV</sequence>
<accession>A0ABS1N066</accession>
<dbReference type="RefSeq" id="WP_201809246.1">
    <property type="nucleotide sequence ID" value="NZ_JAERRI010000019.1"/>
</dbReference>
<dbReference type="EMBL" id="JAERRI010000019">
    <property type="protein sequence ID" value="MBL1093443.1"/>
    <property type="molecule type" value="Genomic_DNA"/>
</dbReference>
<protein>
    <submittedName>
        <fullName evidence="1">Uncharacterized protein</fullName>
    </submittedName>
</protein>